<keyword evidence="3" id="KW-1185">Reference proteome</keyword>
<comment type="caution">
    <text evidence="2">The sequence shown here is derived from an EMBL/GenBank/DDBJ whole genome shotgun (WGS) entry which is preliminary data.</text>
</comment>
<dbReference type="Proteomes" id="UP000244722">
    <property type="component" value="Unassembled WGS sequence"/>
</dbReference>
<reference evidence="2 3" key="1">
    <citation type="submission" date="2017-04" db="EMBL/GenBank/DDBJ databases">
        <title>Draft genome sequence of Tuber borchii Vittad., a whitish edible truffle.</title>
        <authorList>
            <consortium name="DOE Joint Genome Institute"/>
            <person name="Murat C."/>
            <person name="Kuo A."/>
            <person name="Barry K.W."/>
            <person name="Clum A."/>
            <person name="Dockter R.B."/>
            <person name="Fauchery L."/>
            <person name="Iotti M."/>
            <person name="Kohler A."/>
            <person name="Labutti K."/>
            <person name="Lindquist E.A."/>
            <person name="Lipzen A."/>
            <person name="Ohm R.A."/>
            <person name="Wang M."/>
            <person name="Grigoriev I.V."/>
            <person name="Zambonelli A."/>
            <person name="Martin F.M."/>
        </authorList>
    </citation>
    <scope>NUCLEOTIDE SEQUENCE [LARGE SCALE GENOMIC DNA]</scope>
    <source>
        <strain evidence="2 3">Tbo3840</strain>
    </source>
</reference>
<dbReference type="EMBL" id="NESQ01000107">
    <property type="protein sequence ID" value="PUU78780.1"/>
    <property type="molecule type" value="Genomic_DNA"/>
</dbReference>
<evidence type="ECO:0000313" key="2">
    <source>
        <dbReference type="EMBL" id="PUU78780.1"/>
    </source>
</evidence>
<feature type="compositionally biased region" description="Polar residues" evidence="1">
    <location>
        <begin position="1"/>
        <end position="13"/>
    </location>
</feature>
<feature type="region of interest" description="Disordered" evidence="1">
    <location>
        <begin position="1"/>
        <end position="88"/>
    </location>
</feature>
<sequence>MGPGVTPSSTYTTIDHPVQDERNASTSESDNEPSEYQDTPPHNISPNTPEQTRSPTGTSTLSEISLTPSTEDMRQRTRSRREPTLQLNDIGELLQSHEEDIVNRVVTQINSQNLNRPRQTQANT</sequence>
<accession>A0A2T6ZTG1</accession>
<feature type="compositionally biased region" description="Basic and acidic residues" evidence="1">
    <location>
        <begin position="71"/>
        <end position="83"/>
    </location>
</feature>
<feature type="compositionally biased region" description="Polar residues" evidence="1">
    <location>
        <begin position="36"/>
        <end position="70"/>
    </location>
</feature>
<protein>
    <submittedName>
        <fullName evidence="2">Uncharacterized protein</fullName>
    </submittedName>
</protein>
<evidence type="ECO:0000313" key="3">
    <source>
        <dbReference type="Proteomes" id="UP000244722"/>
    </source>
</evidence>
<name>A0A2T6ZTG1_TUBBO</name>
<evidence type="ECO:0000256" key="1">
    <source>
        <dbReference type="SAM" id="MobiDB-lite"/>
    </source>
</evidence>
<gene>
    <name evidence="2" type="ORF">B9Z19DRAFT_1126146</name>
</gene>
<proteinExistence type="predicted"/>
<dbReference type="AlphaFoldDB" id="A0A2T6ZTG1"/>
<organism evidence="2 3">
    <name type="scientific">Tuber borchii</name>
    <name type="common">White truffle</name>
    <dbReference type="NCBI Taxonomy" id="42251"/>
    <lineage>
        <taxon>Eukaryota</taxon>
        <taxon>Fungi</taxon>
        <taxon>Dikarya</taxon>
        <taxon>Ascomycota</taxon>
        <taxon>Pezizomycotina</taxon>
        <taxon>Pezizomycetes</taxon>
        <taxon>Pezizales</taxon>
        <taxon>Tuberaceae</taxon>
        <taxon>Tuber</taxon>
    </lineage>
</organism>